<dbReference type="InterPro" id="IPR001839">
    <property type="entry name" value="TGF-b_C"/>
</dbReference>
<dbReference type="Gene3D" id="2.10.90.10">
    <property type="entry name" value="Cystine-knot cytokines"/>
    <property type="match status" value="1"/>
</dbReference>
<proteinExistence type="inferred from homology"/>
<evidence type="ECO:0000313" key="11">
    <source>
        <dbReference type="WBParaSite" id="HCON_00125815-00001"/>
    </source>
</evidence>
<dbReference type="WBParaSite" id="HCON_00125815-00001">
    <property type="protein sequence ID" value="HCON_00125815-00001"/>
    <property type="gene ID" value="HCON_00125815"/>
</dbReference>
<dbReference type="AlphaFoldDB" id="A0A7I4YRM6"/>
<dbReference type="SMART" id="SM00204">
    <property type="entry name" value="TGFB"/>
    <property type="match status" value="1"/>
</dbReference>
<evidence type="ECO:0000256" key="4">
    <source>
        <dbReference type="ARBA" id="ARBA00023030"/>
    </source>
</evidence>
<dbReference type="GO" id="GO:0008083">
    <property type="term" value="F:growth factor activity"/>
    <property type="evidence" value="ECO:0007669"/>
    <property type="project" value="UniProtKB-KW"/>
</dbReference>
<dbReference type="SUPFAM" id="SSF57501">
    <property type="entry name" value="Cystine-knot cytokines"/>
    <property type="match status" value="1"/>
</dbReference>
<feature type="region of interest" description="Disordered" evidence="7">
    <location>
        <begin position="258"/>
        <end position="306"/>
    </location>
</feature>
<keyword evidence="5" id="KW-1015">Disulfide bond</keyword>
<dbReference type="PROSITE" id="PS00250">
    <property type="entry name" value="TGF_BETA_1"/>
    <property type="match status" value="1"/>
</dbReference>
<dbReference type="InterPro" id="IPR015615">
    <property type="entry name" value="TGF-beta-rel"/>
</dbReference>
<reference evidence="11" key="1">
    <citation type="submission" date="2020-12" db="UniProtKB">
        <authorList>
            <consortium name="WormBaseParasite"/>
        </authorList>
    </citation>
    <scope>IDENTIFICATION</scope>
    <source>
        <strain evidence="11">MHco3</strain>
    </source>
</reference>
<comment type="similarity">
    <text evidence="2 6">Belongs to the TGF-beta family.</text>
</comment>
<comment type="subcellular location">
    <subcellularLocation>
        <location evidence="1">Secreted</location>
    </subcellularLocation>
</comment>
<dbReference type="PANTHER" id="PTHR11848:SF308">
    <property type="entry name" value="BMP-LIKE PROTEIN UNC-129"/>
    <property type="match status" value="1"/>
</dbReference>
<evidence type="ECO:0000256" key="1">
    <source>
        <dbReference type="ARBA" id="ARBA00004613"/>
    </source>
</evidence>
<dbReference type="OMA" id="ITMRAES"/>
<dbReference type="InterPro" id="IPR017948">
    <property type="entry name" value="TGFb_CS"/>
</dbReference>
<evidence type="ECO:0000313" key="10">
    <source>
        <dbReference type="Proteomes" id="UP000025227"/>
    </source>
</evidence>
<evidence type="ECO:0000256" key="5">
    <source>
        <dbReference type="ARBA" id="ARBA00023157"/>
    </source>
</evidence>
<dbReference type="InterPro" id="IPR029034">
    <property type="entry name" value="Cystine-knot_cytokine"/>
</dbReference>
<keyword evidence="10" id="KW-1185">Reference proteome</keyword>
<feature type="compositionally biased region" description="Basic and acidic residues" evidence="7">
    <location>
        <begin position="281"/>
        <end position="292"/>
    </location>
</feature>
<dbReference type="Pfam" id="PF00019">
    <property type="entry name" value="TGF_beta"/>
    <property type="match status" value="1"/>
</dbReference>
<dbReference type="GO" id="GO:0005615">
    <property type="term" value="C:extracellular space"/>
    <property type="evidence" value="ECO:0007669"/>
    <property type="project" value="TreeGrafter"/>
</dbReference>
<feature type="domain" description="TGF-beta family profile" evidence="9">
    <location>
        <begin position="300"/>
        <end position="423"/>
    </location>
</feature>
<keyword evidence="8" id="KW-0732">Signal</keyword>
<dbReference type="GO" id="GO:0005125">
    <property type="term" value="F:cytokine activity"/>
    <property type="evidence" value="ECO:0007669"/>
    <property type="project" value="TreeGrafter"/>
</dbReference>
<dbReference type="Proteomes" id="UP000025227">
    <property type="component" value="Unplaced"/>
</dbReference>
<feature type="signal peptide" evidence="8">
    <location>
        <begin position="1"/>
        <end position="17"/>
    </location>
</feature>
<dbReference type="PROSITE" id="PS51362">
    <property type="entry name" value="TGF_BETA_2"/>
    <property type="match status" value="1"/>
</dbReference>
<accession>A0A7I4YRM6</accession>
<evidence type="ECO:0000256" key="2">
    <source>
        <dbReference type="ARBA" id="ARBA00006656"/>
    </source>
</evidence>
<keyword evidence="3" id="KW-0964">Secreted</keyword>
<evidence type="ECO:0000256" key="8">
    <source>
        <dbReference type="SAM" id="SignalP"/>
    </source>
</evidence>
<evidence type="ECO:0000256" key="3">
    <source>
        <dbReference type="ARBA" id="ARBA00022525"/>
    </source>
</evidence>
<feature type="chain" id="PRO_5029583610" evidence="8">
    <location>
        <begin position="18"/>
        <end position="423"/>
    </location>
</feature>
<dbReference type="PANTHER" id="PTHR11848">
    <property type="entry name" value="TGF-BETA FAMILY"/>
    <property type="match status" value="1"/>
</dbReference>
<evidence type="ECO:0000256" key="7">
    <source>
        <dbReference type="SAM" id="MobiDB-lite"/>
    </source>
</evidence>
<name>A0A7I4YRM6_HAECO</name>
<evidence type="ECO:0000259" key="9">
    <source>
        <dbReference type="PROSITE" id="PS51362"/>
    </source>
</evidence>
<evidence type="ECO:0000256" key="6">
    <source>
        <dbReference type="RuleBase" id="RU000354"/>
    </source>
</evidence>
<sequence>MHVALLLLSSACAVASATVEDDPTDIIQETLRYMLDFSEVPNANTTTPTFRASHRIASTMHSIYETFVEDDGSDDGNVVRAIDPALGKLDGHEVLIFDITGIGKEQIMRGELHFYLRRRDATKSGRARQLRAKSLCVNEYCTENQQLETIKVSPDKVIWDATKPLAEANALDVTQLVVRISRRDIRMRRYVELVKKCSPFLVVYSKADNIIDTNTIKSRVDGTRRKRRELGYFSYNAVESTSEAVPTSTERLTDGLRTFRRHSKGKGPSSRRKKVRGNRIKSPEDDIWHGFGEDAPDEEEKEKSVEKSNDVRVVLLGAEEKRAMCQKRGSMVDLKQLGWGHWVIAPAEFETGFCSGMCPTPLPKDTRPSNHALLQTLLKSASVPSVCCSPSQTRSLTIFYRDELGRPTIRNFENMIIESCTCQ</sequence>
<dbReference type="OrthoDB" id="5987191at2759"/>
<keyword evidence="4 6" id="KW-0339">Growth factor</keyword>
<feature type="compositionally biased region" description="Basic residues" evidence="7">
    <location>
        <begin position="258"/>
        <end position="279"/>
    </location>
</feature>
<organism evidence="10 11">
    <name type="scientific">Haemonchus contortus</name>
    <name type="common">Barber pole worm</name>
    <dbReference type="NCBI Taxonomy" id="6289"/>
    <lineage>
        <taxon>Eukaryota</taxon>
        <taxon>Metazoa</taxon>
        <taxon>Ecdysozoa</taxon>
        <taxon>Nematoda</taxon>
        <taxon>Chromadorea</taxon>
        <taxon>Rhabditida</taxon>
        <taxon>Rhabditina</taxon>
        <taxon>Rhabditomorpha</taxon>
        <taxon>Strongyloidea</taxon>
        <taxon>Trichostrongylidae</taxon>
        <taxon>Haemonchus</taxon>
    </lineage>
</organism>
<protein>
    <submittedName>
        <fullName evidence="11">TGF_BETA_2 domain-containing protein</fullName>
    </submittedName>
</protein>